<evidence type="ECO:0000259" key="3">
    <source>
        <dbReference type="PROSITE" id="PS01124"/>
    </source>
</evidence>
<dbReference type="Gene3D" id="1.10.10.60">
    <property type="entry name" value="Homeodomain-like"/>
    <property type="match status" value="1"/>
</dbReference>
<dbReference type="SUPFAM" id="SSF46689">
    <property type="entry name" value="Homeodomain-like"/>
    <property type="match status" value="2"/>
</dbReference>
<evidence type="ECO:0000256" key="2">
    <source>
        <dbReference type="ARBA" id="ARBA00023163"/>
    </source>
</evidence>
<dbReference type="InterPro" id="IPR052158">
    <property type="entry name" value="INH-QAR"/>
</dbReference>
<dbReference type="SMART" id="SM00342">
    <property type="entry name" value="HTH_ARAC"/>
    <property type="match status" value="1"/>
</dbReference>
<dbReference type="SUPFAM" id="SSF52317">
    <property type="entry name" value="Class I glutamine amidotransferase-like"/>
    <property type="match status" value="1"/>
</dbReference>
<keyword evidence="1" id="KW-0805">Transcription regulation</keyword>
<dbReference type="PROSITE" id="PS01124">
    <property type="entry name" value="HTH_ARAC_FAMILY_2"/>
    <property type="match status" value="1"/>
</dbReference>
<dbReference type="Proteomes" id="UP000324974">
    <property type="component" value="Chromosome"/>
</dbReference>
<dbReference type="CDD" id="cd03137">
    <property type="entry name" value="GATase1_AraC_1"/>
    <property type="match status" value="1"/>
</dbReference>
<dbReference type="GO" id="GO:0003700">
    <property type="term" value="F:DNA-binding transcription factor activity"/>
    <property type="evidence" value="ECO:0007669"/>
    <property type="project" value="InterPro"/>
</dbReference>
<sequence length="295" mass="31978">MAAFEIAGANVVSGSYRLRVVSPAGGPIMSSSGLVVLTEAVGPKACDTFVVTGGDLSKTPPNLMSEMRQAILSGITGARRVGSVCTGAFFLANADLLNGRRATTHWRHAAQLQRQFPKAKVEGESIFTKDGKVWTSAGISAGIDLALAMIEDDLGRDASRATAQLLVVHYRRPGGQSQFSSLLDLEPESDRMRDVLEYIREHIAEKLSLEHLADVASLSSRQFGRVFFADTGETPAKAVERIRAEVARSKLEGGDESVESIARKVGFADPERMRRAFMRVFGHSPQSIRRMSKQS</sequence>
<evidence type="ECO:0000313" key="5">
    <source>
        <dbReference type="Proteomes" id="UP000324974"/>
    </source>
</evidence>
<organism evidence="4 5">
    <name type="scientific">Limnoglobus roseus</name>
    <dbReference type="NCBI Taxonomy" id="2598579"/>
    <lineage>
        <taxon>Bacteria</taxon>
        <taxon>Pseudomonadati</taxon>
        <taxon>Planctomycetota</taxon>
        <taxon>Planctomycetia</taxon>
        <taxon>Gemmatales</taxon>
        <taxon>Gemmataceae</taxon>
        <taxon>Limnoglobus</taxon>
    </lineage>
</organism>
<keyword evidence="2" id="KW-0804">Transcription</keyword>
<feature type="domain" description="HTH araC/xylS-type" evidence="3">
    <location>
        <begin position="193"/>
        <end position="291"/>
    </location>
</feature>
<dbReference type="InterPro" id="IPR009057">
    <property type="entry name" value="Homeodomain-like_sf"/>
</dbReference>
<dbReference type="KEGG" id="lrs:PX52LOC_05637"/>
<dbReference type="PANTHER" id="PTHR43130">
    <property type="entry name" value="ARAC-FAMILY TRANSCRIPTIONAL REGULATOR"/>
    <property type="match status" value="1"/>
</dbReference>
<protein>
    <submittedName>
        <fullName evidence="4">GlxA family transcriptional regulator</fullName>
    </submittedName>
</protein>
<dbReference type="InterPro" id="IPR029062">
    <property type="entry name" value="Class_I_gatase-like"/>
</dbReference>
<dbReference type="Pfam" id="PF12833">
    <property type="entry name" value="HTH_18"/>
    <property type="match status" value="1"/>
</dbReference>
<dbReference type="AlphaFoldDB" id="A0A5C1AIX2"/>
<dbReference type="EMBL" id="CP042425">
    <property type="protein sequence ID" value="QEL18605.1"/>
    <property type="molecule type" value="Genomic_DNA"/>
</dbReference>
<dbReference type="InterPro" id="IPR002818">
    <property type="entry name" value="DJ-1/PfpI"/>
</dbReference>
<dbReference type="InterPro" id="IPR018060">
    <property type="entry name" value="HTH_AraC"/>
</dbReference>
<dbReference type="Gene3D" id="3.40.50.880">
    <property type="match status" value="1"/>
</dbReference>
<dbReference type="PANTHER" id="PTHR43130:SF3">
    <property type="entry name" value="HTH-TYPE TRANSCRIPTIONAL REGULATOR RV1931C"/>
    <property type="match status" value="1"/>
</dbReference>
<proteinExistence type="predicted"/>
<keyword evidence="5" id="KW-1185">Reference proteome</keyword>
<accession>A0A5C1AIX2</accession>
<gene>
    <name evidence="4" type="ORF">PX52LOC_05637</name>
</gene>
<reference evidence="5" key="1">
    <citation type="submission" date="2019-08" db="EMBL/GenBank/DDBJ databases">
        <title>Limnoglobus roseus gen. nov., sp. nov., a novel freshwater planctomycete with a giant genome from the family Gemmataceae.</title>
        <authorList>
            <person name="Kulichevskaya I.S."/>
            <person name="Naumoff D.G."/>
            <person name="Miroshnikov K."/>
            <person name="Ivanova A."/>
            <person name="Philippov D.A."/>
            <person name="Hakobyan A."/>
            <person name="Rijpstra I.C."/>
            <person name="Sinninghe Damste J.S."/>
            <person name="Liesack W."/>
            <person name="Dedysh S.N."/>
        </authorList>
    </citation>
    <scope>NUCLEOTIDE SEQUENCE [LARGE SCALE GENOMIC DNA]</scope>
    <source>
        <strain evidence="5">PX52</strain>
    </source>
</reference>
<evidence type="ECO:0000313" key="4">
    <source>
        <dbReference type="EMBL" id="QEL18605.1"/>
    </source>
</evidence>
<dbReference type="GO" id="GO:0043565">
    <property type="term" value="F:sequence-specific DNA binding"/>
    <property type="evidence" value="ECO:0007669"/>
    <property type="project" value="InterPro"/>
</dbReference>
<dbReference type="Pfam" id="PF01965">
    <property type="entry name" value="DJ-1_PfpI"/>
    <property type="match status" value="1"/>
</dbReference>
<evidence type="ECO:0000256" key="1">
    <source>
        <dbReference type="ARBA" id="ARBA00023015"/>
    </source>
</evidence>
<name>A0A5C1AIX2_9BACT</name>